<sequence length="1552" mass="155775">MNKIYCNVWSKVRNAMVVASELARGAGKGKNARAQILLRPVLLSAAMLVVMLGIGVAQGATVDVDGTAATLNATDTYTKITAINGGTVDADGNAVTISGNDVDSEGSAVVVLKSGAQFVLDGGGTLDNTNMLADSSGIDARGTDTRATLNGVAISTKGESSVALRVWQGAEMSVTDGTVLTEGDGGEGYVVFGGGTVEITRGTITTQGKSARGVLANEDSTVTLEDGVVIEIQGESSTGLFASGQSAIDMSGGSITTFERAGMGVEADQNATIKLTDGVKVTTDGDQANGIHAHNNSHVTLNDAVISSAGTFASGLFAYDAAALTMSGGSITTQERASGGVKAQGIAQVQLSSNVAISTMGEMAHGITTADDATVSMSGGSITTAGGQAHGVHAIDDADVALTDGVAIHTVGDSASGIFFTNGSKDVSMAGGSITTGGKDAHGISAVGNAGKIMLTNNVAITTMGENSSGLYSASGSRSSMSGGSITTSGGAAVGILAMRSQIALIDGVVIKTDGESAHGIDARPDTQFSMIGGSIATTGDTAVGISTTGPGLGGGISPNVTLDDVAITTSGKSSYGVSLVGDSQLDMTGGSVIVAGTEAHGVQATGRATAVLKDVTITASNTRASGVRVLSEAKVDMVGGQINVQGMSSYGVDAQSDANVKLTDAVAIMTSGQYGNGIGALDNASVTMAGGTVSTAGGGAFGIWAEGQSTLVVSDVSLLTTGDDATGVRASEDGRVTMTGVSLSTTGDGAAGVHAMGNASVTMSGGSVAIQGAFGYDGVNAVDAASVVLSDGVTISTANDFAVGISSMNDSTVTMTGGSISTAGILAAGTMSDSNSTVTLNGVAITTVGDSAYGALVNDSAQLTLNDTSVTTSGADATGVIAVQLAQLALNNVSITTTGANAMGLSVENDASAHLNQVTMDTVGASIGRNLYSSGLTPQRIIIANSTLTQNNGVLLEVTGSNLTDPTILQLTDGTVAMGDITDVSTTNRNTLALASGAQWTGVARVDGNLTLTDTGTATHGGTAAAPIQVSGDVTVNNGAALGGNLNVGGMLSGSSGALRPGNSIGTQTFASAGSFTGDYHAEVNAAGQSDLITVTSGNFDLTGINLYVDEADGNGGYKLDHDYTIVATGDASGISGVANNEFANGGELEGNLAASLVKLDPVIYGDDVVKIRLSVDEAKQLTLTHNQNAVVEAAQANPAVQKAVQMANYADALDHLSGEIHASTQTALLDTGNLMQRTLVNRMRGNSGSPSCANAAGLDQDRVDNAAACGLDYPLWAQVVGSWNHHDGDDNTASTRYRLGGLYLGGDKTFDNGWRIGGAVGFTDGKIDADDRDSKADVKSYTAALYGGKGWTLSKGQLNMLVGAGYTYHDIDTDRHTDVLGSQSLSAGYHANSTQLFAELGYALPVSDAAYVEPYLNLGWTDLRTEGFSESGGSTALQADSDHNQIFTQTLGLRGGTAITAGKTDISLLAGLGWRHASGDLDATRTMAFSQGGGERFEIKGAPIAKNAAVLDLGAEARLGENTALGLSYSGQFSSRGNDNTASLYLRMKF</sequence>
<proteinExistence type="predicted"/>
<dbReference type="Pfam" id="PF13018">
    <property type="entry name" value="ESPR"/>
    <property type="match status" value="1"/>
</dbReference>
<accession>A0A853GZY2</accession>
<dbReference type="Pfam" id="PF03797">
    <property type="entry name" value="Autotransporter"/>
    <property type="match status" value="1"/>
</dbReference>
<protein>
    <submittedName>
        <fullName evidence="4">Autotransporter domain-containing protein</fullName>
    </submittedName>
</protein>
<keyword evidence="2" id="KW-0812">Transmembrane</keyword>
<gene>
    <name evidence="4" type="ORF">H0A62_05170</name>
</gene>
<dbReference type="SMART" id="SM00869">
    <property type="entry name" value="Autotransporter"/>
    <property type="match status" value="1"/>
</dbReference>
<evidence type="ECO:0000313" key="5">
    <source>
        <dbReference type="Proteomes" id="UP000554144"/>
    </source>
</evidence>
<dbReference type="GO" id="GO:0019867">
    <property type="term" value="C:outer membrane"/>
    <property type="evidence" value="ECO:0007669"/>
    <property type="project" value="InterPro"/>
</dbReference>
<comment type="caution">
    <text evidence="4">The sequence shown here is derived from an EMBL/GenBank/DDBJ whole genome shotgun (WGS) entry which is preliminary data.</text>
</comment>
<reference evidence="4 5" key="1">
    <citation type="submission" date="2020-07" db="EMBL/GenBank/DDBJ databases">
        <title>Taxonomic revisions and descriptions of new bacterial species based on genomic comparisons in the high-G+C-content subgroup of the family Alcaligenaceae.</title>
        <authorList>
            <person name="Szabo A."/>
            <person name="Felfoldi T."/>
        </authorList>
    </citation>
    <scope>NUCLEOTIDE SEQUENCE [LARGE SCALE GENOMIC DNA]</scope>
    <source>
        <strain evidence="4 5">DSM 25667</strain>
    </source>
</reference>
<dbReference type="InterPro" id="IPR011050">
    <property type="entry name" value="Pectin_lyase_fold/virulence"/>
</dbReference>
<dbReference type="OrthoDB" id="5760545at2"/>
<keyword evidence="5" id="KW-1185">Reference proteome</keyword>
<feature type="transmembrane region" description="Helical" evidence="2">
    <location>
        <begin position="36"/>
        <end position="57"/>
    </location>
</feature>
<organism evidence="4 5">
    <name type="scientific">Pollutimonas harenae</name>
    <dbReference type="NCBI Taxonomy" id="657015"/>
    <lineage>
        <taxon>Bacteria</taxon>
        <taxon>Pseudomonadati</taxon>
        <taxon>Pseudomonadota</taxon>
        <taxon>Betaproteobacteria</taxon>
        <taxon>Burkholderiales</taxon>
        <taxon>Alcaligenaceae</taxon>
        <taxon>Pollutimonas</taxon>
    </lineage>
</organism>
<dbReference type="InterPro" id="IPR024973">
    <property type="entry name" value="ESPR"/>
</dbReference>
<keyword evidence="1" id="KW-0843">Virulence</keyword>
<dbReference type="InterPro" id="IPR036709">
    <property type="entry name" value="Autotransporte_beta_dom_sf"/>
</dbReference>
<dbReference type="RefSeq" id="WP_130037589.1">
    <property type="nucleotide sequence ID" value="NZ_JACCEV010000001.1"/>
</dbReference>
<feature type="domain" description="Autotransporter" evidence="3">
    <location>
        <begin position="1270"/>
        <end position="1552"/>
    </location>
</feature>
<keyword evidence="2" id="KW-0472">Membrane</keyword>
<dbReference type="Gene3D" id="2.40.128.130">
    <property type="entry name" value="Autotransporter beta-domain"/>
    <property type="match status" value="1"/>
</dbReference>
<dbReference type="InterPro" id="IPR006626">
    <property type="entry name" value="PbH1"/>
</dbReference>
<dbReference type="SUPFAM" id="SSF51126">
    <property type="entry name" value="Pectin lyase-like"/>
    <property type="match status" value="2"/>
</dbReference>
<name>A0A853GZY2_9BURK</name>
<dbReference type="SUPFAM" id="SSF103515">
    <property type="entry name" value="Autotransporter"/>
    <property type="match status" value="1"/>
</dbReference>
<dbReference type="NCBIfam" id="TIGR01414">
    <property type="entry name" value="autotrans_barl"/>
    <property type="match status" value="1"/>
</dbReference>
<keyword evidence="2" id="KW-1133">Transmembrane helix</keyword>
<dbReference type="EMBL" id="JACCEV010000001">
    <property type="protein sequence ID" value="NYT84989.1"/>
    <property type="molecule type" value="Genomic_DNA"/>
</dbReference>
<evidence type="ECO:0000259" key="3">
    <source>
        <dbReference type="PROSITE" id="PS51208"/>
    </source>
</evidence>
<dbReference type="PROSITE" id="PS51208">
    <property type="entry name" value="AUTOTRANSPORTER"/>
    <property type="match status" value="1"/>
</dbReference>
<dbReference type="Gene3D" id="2.160.20.20">
    <property type="match status" value="3"/>
</dbReference>
<dbReference type="InterPro" id="IPR005546">
    <property type="entry name" value="Autotransporte_beta"/>
</dbReference>
<dbReference type="SMART" id="SM00710">
    <property type="entry name" value="PbH1"/>
    <property type="match status" value="9"/>
</dbReference>
<evidence type="ECO:0000256" key="1">
    <source>
        <dbReference type="ARBA" id="ARBA00023026"/>
    </source>
</evidence>
<dbReference type="InterPro" id="IPR006315">
    <property type="entry name" value="OM_autotransptr_brl_dom"/>
</dbReference>
<dbReference type="Proteomes" id="UP000554144">
    <property type="component" value="Unassembled WGS sequence"/>
</dbReference>
<evidence type="ECO:0000256" key="2">
    <source>
        <dbReference type="SAM" id="Phobius"/>
    </source>
</evidence>
<dbReference type="InterPro" id="IPR012332">
    <property type="entry name" value="Autotransporter_pectin_lyase_C"/>
</dbReference>
<evidence type="ECO:0000313" key="4">
    <source>
        <dbReference type="EMBL" id="NYT84989.1"/>
    </source>
</evidence>